<accession>A0A2N5SL31</accession>
<feature type="signal peptide" evidence="1">
    <location>
        <begin position="1"/>
        <end position="25"/>
    </location>
</feature>
<evidence type="ECO:0000256" key="1">
    <source>
        <dbReference type="SAM" id="SignalP"/>
    </source>
</evidence>
<name>A0A2N5SL31_9BASI</name>
<organism evidence="2 3">
    <name type="scientific">Puccinia coronata f. sp. avenae</name>
    <dbReference type="NCBI Taxonomy" id="200324"/>
    <lineage>
        <taxon>Eukaryota</taxon>
        <taxon>Fungi</taxon>
        <taxon>Dikarya</taxon>
        <taxon>Basidiomycota</taxon>
        <taxon>Pucciniomycotina</taxon>
        <taxon>Pucciniomycetes</taxon>
        <taxon>Pucciniales</taxon>
        <taxon>Pucciniaceae</taxon>
        <taxon>Puccinia</taxon>
    </lineage>
</organism>
<dbReference type="OrthoDB" id="2504952at2759"/>
<comment type="caution">
    <text evidence="2">The sequence shown here is derived from an EMBL/GenBank/DDBJ whole genome shotgun (WGS) entry which is preliminary data.</text>
</comment>
<feature type="chain" id="PRO_5014620065" evidence="1">
    <location>
        <begin position="26"/>
        <end position="153"/>
    </location>
</feature>
<sequence>MLPLPFIQATSDFAALLLLAQESDCAPQHCYIRAKHQAFVCPACWEPWNDTRIPPVCFLKLFRVTLDDFQWLCDSLRQELQQDPQRRGDPLTAKAQVAVGLYRLGHLSSFVSISHVFNIGKETADKALACFVLAVLTALRLVSVRLKQWDAIS</sequence>
<protein>
    <submittedName>
        <fullName evidence="2">Uncharacterized protein</fullName>
    </submittedName>
</protein>
<keyword evidence="1" id="KW-0732">Signal</keyword>
<dbReference type="AlphaFoldDB" id="A0A2N5SL31"/>
<dbReference type="EMBL" id="PGCJ01000935">
    <property type="protein sequence ID" value="PLW13929.1"/>
    <property type="molecule type" value="Genomic_DNA"/>
</dbReference>
<feature type="non-terminal residue" evidence="2">
    <location>
        <position position="153"/>
    </location>
</feature>
<evidence type="ECO:0000313" key="2">
    <source>
        <dbReference type="EMBL" id="PLW13929.1"/>
    </source>
</evidence>
<proteinExistence type="predicted"/>
<evidence type="ECO:0000313" key="3">
    <source>
        <dbReference type="Proteomes" id="UP000235388"/>
    </source>
</evidence>
<dbReference type="Proteomes" id="UP000235388">
    <property type="component" value="Unassembled WGS sequence"/>
</dbReference>
<reference evidence="2 3" key="1">
    <citation type="submission" date="2017-11" db="EMBL/GenBank/DDBJ databases">
        <title>De novo assembly and phasing of dikaryotic genomes from two isolates of Puccinia coronata f. sp. avenae, the causal agent of oat crown rust.</title>
        <authorList>
            <person name="Miller M.E."/>
            <person name="Zhang Y."/>
            <person name="Omidvar V."/>
            <person name="Sperschneider J."/>
            <person name="Schwessinger B."/>
            <person name="Raley C."/>
            <person name="Palmer J.M."/>
            <person name="Garnica D."/>
            <person name="Upadhyaya N."/>
            <person name="Rathjen J."/>
            <person name="Taylor J.M."/>
            <person name="Park R.F."/>
            <person name="Dodds P.N."/>
            <person name="Hirsch C.D."/>
            <person name="Kianian S.F."/>
            <person name="Figueroa M."/>
        </authorList>
    </citation>
    <scope>NUCLEOTIDE SEQUENCE [LARGE SCALE GENOMIC DNA]</scope>
    <source>
        <strain evidence="2">12NC29</strain>
    </source>
</reference>
<keyword evidence="3" id="KW-1185">Reference proteome</keyword>
<gene>
    <name evidence="2" type="ORF">PCANC_20285</name>
</gene>